<protein>
    <recommendedName>
        <fullName evidence="3">Reverse transcriptase domain-containing protein</fullName>
    </recommendedName>
</protein>
<dbReference type="PANTHER" id="PTHR47027">
    <property type="entry name" value="REVERSE TRANSCRIPTASE DOMAIN-CONTAINING PROTEIN"/>
    <property type="match status" value="1"/>
</dbReference>
<dbReference type="Proteomes" id="UP001148838">
    <property type="component" value="Unassembled WGS sequence"/>
</dbReference>
<organism evidence="1 2">
    <name type="scientific">Periplaneta americana</name>
    <name type="common">American cockroach</name>
    <name type="synonym">Blatta americana</name>
    <dbReference type="NCBI Taxonomy" id="6978"/>
    <lineage>
        <taxon>Eukaryota</taxon>
        <taxon>Metazoa</taxon>
        <taxon>Ecdysozoa</taxon>
        <taxon>Arthropoda</taxon>
        <taxon>Hexapoda</taxon>
        <taxon>Insecta</taxon>
        <taxon>Pterygota</taxon>
        <taxon>Neoptera</taxon>
        <taxon>Polyneoptera</taxon>
        <taxon>Dictyoptera</taxon>
        <taxon>Blattodea</taxon>
        <taxon>Blattoidea</taxon>
        <taxon>Blattidae</taxon>
        <taxon>Blattinae</taxon>
        <taxon>Periplaneta</taxon>
    </lineage>
</organism>
<evidence type="ECO:0000313" key="2">
    <source>
        <dbReference type="Proteomes" id="UP001148838"/>
    </source>
</evidence>
<gene>
    <name evidence="1" type="ORF">ANN_01114</name>
</gene>
<dbReference type="EMBL" id="JAJSOF020000003">
    <property type="protein sequence ID" value="KAJ4449710.1"/>
    <property type="molecule type" value="Genomic_DNA"/>
</dbReference>
<dbReference type="PANTHER" id="PTHR47027:SF20">
    <property type="entry name" value="REVERSE TRANSCRIPTASE-LIKE PROTEIN WITH RNA-DIRECTED DNA POLYMERASE DOMAIN"/>
    <property type="match status" value="1"/>
</dbReference>
<name>A0ABQ8TSQ2_PERAM</name>
<accession>A0ABQ8TSQ2</accession>
<evidence type="ECO:0008006" key="3">
    <source>
        <dbReference type="Google" id="ProtNLM"/>
    </source>
</evidence>
<proteinExistence type="predicted"/>
<evidence type="ECO:0000313" key="1">
    <source>
        <dbReference type="EMBL" id="KAJ4449710.1"/>
    </source>
</evidence>
<reference evidence="1 2" key="1">
    <citation type="journal article" date="2022" name="Allergy">
        <title>Genome assembly and annotation of Periplaneta americana reveal a comprehensive cockroach allergen profile.</title>
        <authorList>
            <person name="Wang L."/>
            <person name="Xiong Q."/>
            <person name="Saelim N."/>
            <person name="Wang L."/>
            <person name="Nong W."/>
            <person name="Wan A.T."/>
            <person name="Shi M."/>
            <person name="Liu X."/>
            <person name="Cao Q."/>
            <person name="Hui J.H.L."/>
            <person name="Sookrung N."/>
            <person name="Leung T.F."/>
            <person name="Tungtrongchitr A."/>
            <person name="Tsui S.K.W."/>
        </authorList>
    </citation>
    <scope>NUCLEOTIDE SEQUENCE [LARGE SCALE GENOMIC DNA]</scope>
    <source>
        <strain evidence="1">PWHHKU_190912</strain>
    </source>
</reference>
<sequence>MNCQECPLNVSFDGNDLRKEKRSVGRKGKCIRDAIGLLRTIGERYLEKNKDLYIVFVDLEKAFDKVYPDKLMDILEKISVDWKKEETILRDILLELNDSCEQYGMKINANKTKTMVYRKKNKEGNDDMENFTLNGVQIVLSQCKNNKAPGEDGINLELFNEGWTIRNIDSQRLTAAEMKFMRRTAGYTRMDHIKNFDIMKELQIEPITEYLQKYRQN</sequence>
<comment type="caution">
    <text evidence="1">The sequence shown here is derived from an EMBL/GenBank/DDBJ whole genome shotgun (WGS) entry which is preliminary data.</text>
</comment>
<keyword evidence="2" id="KW-1185">Reference proteome</keyword>